<dbReference type="GO" id="GO:0016787">
    <property type="term" value="F:hydrolase activity"/>
    <property type="evidence" value="ECO:0007669"/>
    <property type="project" value="UniProtKB-UniRule"/>
</dbReference>
<evidence type="ECO:0000259" key="7">
    <source>
        <dbReference type="PROSITE" id="PS51198"/>
    </source>
</evidence>
<keyword evidence="3 5" id="KW-0347">Helicase</keyword>
<reference evidence="8 9" key="1">
    <citation type="submission" date="2019-07" db="EMBL/GenBank/DDBJ databases">
        <title>complete genome sequencing of Ornithinimicrobium sp. H23M54.</title>
        <authorList>
            <person name="Bae J.-W."/>
            <person name="Lee S.-Y."/>
        </authorList>
    </citation>
    <scope>NUCLEOTIDE SEQUENCE [LARGE SCALE GENOMIC DNA]</scope>
    <source>
        <strain evidence="8 9">H23M54</strain>
    </source>
</reference>
<protein>
    <submittedName>
        <fullName evidence="8">AAA family ATPase</fullName>
    </submittedName>
</protein>
<evidence type="ECO:0000256" key="3">
    <source>
        <dbReference type="ARBA" id="ARBA00022806"/>
    </source>
</evidence>
<dbReference type="OrthoDB" id="9787585at2"/>
<dbReference type="InterPro" id="IPR014016">
    <property type="entry name" value="UvrD-like_ATP-bd"/>
</dbReference>
<dbReference type="KEGG" id="orz:FNH13_18365"/>
<dbReference type="GO" id="GO:0003677">
    <property type="term" value="F:DNA binding"/>
    <property type="evidence" value="ECO:0007669"/>
    <property type="project" value="InterPro"/>
</dbReference>
<dbReference type="InterPro" id="IPR027417">
    <property type="entry name" value="P-loop_NTPase"/>
</dbReference>
<dbReference type="PANTHER" id="PTHR11070">
    <property type="entry name" value="UVRD / RECB / PCRA DNA HELICASE FAMILY MEMBER"/>
    <property type="match status" value="1"/>
</dbReference>
<dbReference type="SUPFAM" id="SSF52540">
    <property type="entry name" value="P-loop containing nucleoside triphosphate hydrolases"/>
    <property type="match status" value="1"/>
</dbReference>
<evidence type="ECO:0000313" key="8">
    <source>
        <dbReference type="EMBL" id="QDO90048.1"/>
    </source>
</evidence>
<dbReference type="GO" id="GO:0043138">
    <property type="term" value="F:3'-5' DNA helicase activity"/>
    <property type="evidence" value="ECO:0007669"/>
    <property type="project" value="TreeGrafter"/>
</dbReference>
<dbReference type="EMBL" id="CP041616">
    <property type="protein sequence ID" value="QDO90048.1"/>
    <property type="molecule type" value="Genomic_DNA"/>
</dbReference>
<dbReference type="AlphaFoldDB" id="A0A516GEX1"/>
<keyword evidence="4 5" id="KW-0067">ATP-binding</keyword>
<evidence type="ECO:0000313" key="9">
    <source>
        <dbReference type="Proteomes" id="UP000315395"/>
    </source>
</evidence>
<accession>A0A516GEX1</accession>
<feature type="binding site" evidence="5">
    <location>
        <begin position="226"/>
        <end position="233"/>
    </location>
    <ligand>
        <name>ATP</name>
        <dbReference type="ChEBI" id="CHEBI:30616"/>
    </ligand>
</feature>
<feature type="domain" description="UvrD-like helicase ATP-binding" evidence="7">
    <location>
        <begin position="205"/>
        <end position="611"/>
    </location>
</feature>
<dbReference type="PROSITE" id="PS51198">
    <property type="entry name" value="UVRD_HELICASE_ATP_BIND"/>
    <property type="match status" value="1"/>
</dbReference>
<organism evidence="8 9">
    <name type="scientific">Ornithinimicrobium ciconiae</name>
    <dbReference type="NCBI Taxonomy" id="2594265"/>
    <lineage>
        <taxon>Bacteria</taxon>
        <taxon>Bacillati</taxon>
        <taxon>Actinomycetota</taxon>
        <taxon>Actinomycetes</taxon>
        <taxon>Micrococcales</taxon>
        <taxon>Ornithinimicrobiaceae</taxon>
        <taxon>Ornithinimicrobium</taxon>
    </lineage>
</organism>
<dbReference type="Gene3D" id="3.40.50.300">
    <property type="entry name" value="P-loop containing nucleotide triphosphate hydrolases"/>
    <property type="match status" value="3"/>
</dbReference>
<evidence type="ECO:0000256" key="1">
    <source>
        <dbReference type="ARBA" id="ARBA00022741"/>
    </source>
</evidence>
<keyword evidence="1 5" id="KW-0547">Nucleotide-binding</keyword>
<evidence type="ECO:0000256" key="5">
    <source>
        <dbReference type="PROSITE-ProRule" id="PRU00560"/>
    </source>
</evidence>
<keyword evidence="2 5" id="KW-0378">Hydrolase</keyword>
<proteinExistence type="predicted"/>
<dbReference type="InterPro" id="IPR000212">
    <property type="entry name" value="DNA_helicase_UvrD/REP"/>
</dbReference>
<feature type="compositionally biased region" description="Basic and acidic residues" evidence="6">
    <location>
        <begin position="50"/>
        <end position="61"/>
    </location>
</feature>
<dbReference type="RefSeq" id="WP_143784774.1">
    <property type="nucleotide sequence ID" value="NZ_CP041616.1"/>
</dbReference>
<gene>
    <name evidence="8" type="ORF">FNH13_18365</name>
</gene>
<feature type="region of interest" description="Disordered" evidence="6">
    <location>
        <begin position="42"/>
        <end position="61"/>
    </location>
</feature>
<sequence length="748" mass="82212">MEPQVSEATEDVVAREIAVEQAHVDRVYTELAKAVDRAQLVHAEGMSRGQTDRRGTGDPREEELAGLFERDALVYSASRRTASLQNQHEGLVFGRLDLDHADTGEQADREIRYIGRLGVRDDEYDPLVIDWRAPAAAPFYRATPVEPHGVVRRRVLRSQSELVVGIEDDLMVADPPPDLVVVGDGALIAALSRTRGQRMRDIVATIQQHQDEAIRADVRGVTEITGGPGTGKTVVALHRAAYLLYSDRRRFESGGVLVVGPSAAYTAYIERVLPGLGEDSVVLRSMGDLVGGITATRVDSPETAAVKGGLRMRQVLNRLVREPIPDAPDLLRVFVAGQAIRLEAADLNRVRRTVLRHHQRNNSFDVAVRELAEAAWASVREGDREQFLDKFIDSTDVETFARQWWRPVDPREVLLWLAEPQFAARVVGSAFDGEHEAAAETLSASLRTALHTGTWSVADVALVDELAAKLGQMVDLPSEERGFYEIEELDNAAQYGTSALRVGVDGDEPVSLAVSDGSGERISHDPQERLMAGRVTAADDYAHVLVDEAQDLSPMQWRMLGRRGRWASWTVVGDAAQSSWPDPEESLTAREEAFGSTVRRGFHMQTNYRNAREIFEYAERLIRRYVPDADIPEAVRETGVDPVEITVDADAEAISGAVAEALAGLSDQVAGSVAVIAPRKWQPELSRVVGRHDGRVALIDPLSSKGLEWDATVVVDPDEIIAESPGGPRVLYVVLTRAAHRMTVLQVR</sequence>
<dbReference type="GO" id="GO:0005524">
    <property type="term" value="F:ATP binding"/>
    <property type="evidence" value="ECO:0007669"/>
    <property type="project" value="UniProtKB-UniRule"/>
</dbReference>
<dbReference type="PANTHER" id="PTHR11070:SF45">
    <property type="entry name" value="DNA 3'-5' HELICASE"/>
    <property type="match status" value="1"/>
</dbReference>
<dbReference type="GO" id="GO:0005829">
    <property type="term" value="C:cytosol"/>
    <property type="evidence" value="ECO:0007669"/>
    <property type="project" value="TreeGrafter"/>
</dbReference>
<dbReference type="Proteomes" id="UP000315395">
    <property type="component" value="Chromosome"/>
</dbReference>
<name>A0A516GEX1_9MICO</name>
<keyword evidence="9" id="KW-1185">Reference proteome</keyword>
<evidence type="ECO:0000256" key="4">
    <source>
        <dbReference type="ARBA" id="ARBA00022840"/>
    </source>
</evidence>
<evidence type="ECO:0000256" key="2">
    <source>
        <dbReference type="ARBA" id="ARBA00022801"/>
    </source>
</evidence>
<dbReference type="GO" id="GO:0000725">
    <property type="term" value="P:recombinational repair"/>
    <property type="evidence" value="ECO:0007669"/>
    <property type="project" value="TreeGrafter"/>
</dbReference>
<evidence type="ECO:0000256" key="6">
    <source>
        <dbReference type="SAM" id="MobiDB-lite"/>
    </source>
</evidence>